<evidence type="ECO:0000259" key="4">
    <source>
        <dbReference type="PROSITE" id="PS50090"/>
    </source>
</evidence>
<evidence type="ECO:0000259" key="5">
    <source>
        <dbReference type="PROSITE" id="PS51294"/>
    </source>
</evidence>
<dbReference type="PROSITE" id="PS50090">
    <property type="entry name" value="MYB_LIKE"/>
    <property type="match status" value="3"/>
</dbReference>
<dbReference type="CDD" id="cd00167">
    <property type="entry name" value="SANT"/>
    <property type="match status" value="3"/>
</dbReference>
<dbReference type="RefSeq" id="XP_068349527.1">
    <property type="nucleotide sequence ID" value="XM_068511460.1"/>
</dbReference>
<organism evidence="6 7">
    <name type="scientific">Tritrichomonas foetus</name>
    <dbReference type="NCBI Taxonomy" id="1144522"/>
    <lineage>
        <taxon>Eukaryota</taxon>
        <taxon>Metamonada</taxon>
        <taxon>Parabasalia</taxon>
        <taxon>Tritrichomonadida</taxon>
        <taxon>Tritrichomonadidae</taxon>
        <taxon>Tritrichomonas</taxon>
    </lineage>
</organism>
<evidence type="ECO:0000313" key="7">
    <source>
        <dbReference type="Proteomes" id="UP000179807"/>
    </source>
</evidence>
<keyword evidence="2" id="KW-0238">DNA-binding</keyword>
<dbReference type="GeneID" id="94846164"/>
<feature type="region of interest" description="Disordered" evidence="3">
    <location>
        <begin position="1"/>
        <end position="24"/>
    </location>
</feature>
<dbReference type="PANTHER" id="PTHR45614">
    <property type="entry name" value="MYB PROTEIN-RELATED"/>
    <property type="match status" value="1"/>
</dbReference>
<comment type="caution">
    <text evidence="6">The sequence shown here is derived from an EMBL/GenBank/DDBJ whole genome shotgun (WGS) entry which is preliminary data.</text>
</comment>
<feature type="domain" description="Myb-like" evidence="4">
    <location>
        <begin position="123"/>
        <end position="173"/>
    </location>
</feature>
<dbReference type="GO" id="GO:0000981">
    <property type="term" value="F:DNA-binding transcription factor activity, RNA polymerase II-specific"/>
    <property type="evidence" value="ECO:0007669"/>
    <property type="project" value="TreeGrafter"/>
</dbReference>
<dbReference type="SUPFAM" id="SSF46689">
    <property type="entry name" value="Homeodomain-like"/>
    <property type="match status" value="2"/>
</dbReference>
<protein>
    <submittedName>
        <fullName evidence="6">Myb-like DNA-binding domain containing protein</fullName>
    </submittedName>
</protein>
<keyword evidence="7" id="KW-1185">Reference proteome</keyword>
<evidence type="ECO:0000256" key="3">
    <source>
        <dbReference type="SAM" id="MobiDB-lite"/>
    </source>
</evidence>
<dbReference type="FunFam" id="1.10.10.60:FF:000010">
    <property type="entry name" value="Transcriptional activator Myb isoform A"/>
    <property type="match status" value="1"/>
</dbReference>
<dbReference type="InterPro" id="IPR009057">
    <property type="entry name" value="Homeodomain-like_sf"/>
</dbReference>
<dbReference type="Proteomes" id="UP000179807">
    <property type="component" value="Unassembled WGS sequence"/>
</dbReference>
<feature type="domain" description="Myb-like" evidence="4">
    <location>
        <begin position="71"/>
        <end position="122"/>
    </location>
</feature>
<evidence type="ECO:0000256" key="1">
    <source>
        <dbReference type="ARBA" id="ARBA00022737"/>
    </source>
</evidence>
<dbReference type="InterPro" id="IPR017930">
    <property type="entry name" value="Myb_dom"/>
</dbReference>
<feature type="compositionally biased region" description="Basic residues" evidence="3">
    <location>
        <begin position="13"/>
        <end position="24"/>
    </location>
</feature>
<feature type="domain" description="HTH myb-type" evidence="5">
    <location>
        <begin position="71"/>
        <end position="126"/>
    </location>
</feature>
<name>A0A1J4JB38_9EUKA</name>
<dbReference type="InterPro" id="IPR001005">
    <property type="entry name" value="SANT/Myb"/>
</dbReference>
<proteinExistence type="predicted"/>
<evidence type="ECO:0000313" key="6">
    <source>
        <dbReference type="EMBL" id="OHS96390.1"/>
    </source>
</evidence>
<dbReference type="AlphaFoldDB" id="A0A1J4JB38"/>
<feature type="domain" description="Myb-like" evidence="4">
    <location>
        <begin position="19"/>
        <end position="70"/>
    </location>
</feature>
<dbReference type="InterPro" id="IPR050560">
    <property type="entry name" value="MYB_TF"/>
</dbReference>
<dbReference type="Pfam" id="PF00249">
    <property type="entry name" value="Myb_DNA-binding"/>
    <property type="match status" value="3"/>
</dbReference>
<dbReference type="GO" id="GO:0005634">
    <property type="term" value="C:nucleus"/>
    <property type="evidence" value="ECO:0007669"/>
    <property type="project" value="TreeGrafter"/>
</dbReference>
<dbReference type="PANTHER" id="PTHR45614:SF25">
    <property type="entry name" value="MYB PROTEIN"/>
    <property type="match status" value="1"/>
</dbReference>
<dbReference type="Gene3D" id="1.10.10.60">
    <property type="entry name" value="Homeodomain-like"/>
    <property type="match status" value="3"/>
</dbReference>
<dbReference type="PROSITE" id="PS51294">
    <property type="entry name" value="HTH_MYB"/>
    <property type="match status" value="3"/>
</dbReference>
<dbReference type="GO" id="GO:0000978">
    <property type="term" value="F:RNA polymerase II cis-regulatory region sequence-specific DNA binding"/>
    <property type="evidence" value="ECO:0007669"/>
    <property type="project" value="TreeGrafter"/>
</dbReference>
<feature type="domain" description="HTH myb-type" evidence="5">
    <location>
        <begin position="127"/>
        <end position="177"/>
    </location>
</feature>
<reference evidence="6" key="1">
    <citation type="submission" date="2016-10" db="EMBL/GenBank/DDBJ databases">
        <authorList>
            <person name="Benchimol M."/>
            <person name="Almeida L.G."/>
            <person name="Vasconcelos A.T."/>
            <person name="Perreira-Neves A."/>
            <person name="Rosa I.A."/>
            <person name="Tasca T."/>
            <person name="Bogo M.R."/>
            <person name="de Souza W."/>
        </authorList>
    </citation>
    <scope>NUCLEOTIDE SEQUENCE [LARGE SCALE GENOMIC DNA]</scope>
    <source>
        <strain evidence="6">K</strain>
    </source>
</reference>
<keyword evidence="1" id="KW-0677">Repeat</keyword>
<accession>A0A1J4JB38</accession>
<dbReference type="OrthoDB" id="2143914at2759"/>
<dbReference type="EMBL" id="MLAK01001181">
    <property type="protein sequence ID" value="OHS96390.1"/>
    <property type="molecule type" value="Genomic_DNA"/>
</dbReference>
<feature type="domain" description="HTH myb-type" evidence="5">
    <location>
        <begin position="19"/>
        <end position="70"/>
    </location>
</feature>
<sequence length="307" mass="34991">MSTEKIDALAPTRARHKVSNKSKNTKWSSEEDALLIQLMNEKPNTNWSEYVHYFPGKTGQQVAERWEKVLNPALIKGSWTREEDETIIEFVKQYGTKNWTKLATLLPGRIGKQCRERWRNHLDPDVNRDPWTEEEDNILIEMHEKIGNQWVKIAEYLPGRSDNSIKNRWNSTLKKRLECLRTGTPRKRRGRPSHSNAPKSADDVPRPPKFEEVVSTIKTASPVKAATLNLLSPFAFPAARSPFCLKSPFSLMSPMKDTGFGSWSPTNTSCDLESLGNFSPSPFSPSLSSMNGENKDIMNLLSPMFKR</sequence>
<evidence type="ECO:0000256" key="2">
    <source>
        <dbReference type="ARBA" id="ARBA00023125"/>
    </source>
</evidence>
<dbReference type="VEuPathDB" id="TrichDB:TRFO_37501"/>
<dbReference type="SMART" id="SM00717">
    <property type="entry name" value="SANT"/>
    <property type="match status" value="3"/>
</dbReference>
<feature type="region of interest" description="Disordered" evidence="3">
    <location>
        <begin position="180"/>
        <end position="207"/>
    </location>
</feature>
<gene>
    <name evidence="6" type="ORF">TRFO_37501</name>
</gene>